<reference evidence="2" key="1">
    <citation type="journal article" date="2019" name="Int. J. Syst. Evol. Microbiol.">
        <title>The Global Catalogue of Microorganisms (GCM) 10K type strain sequencing project: providing services to taxonomists for standard genome sequencing and annotation.</title>
        <authorList>
            <consortium name="The Broad Institute Genomics Platform"/>
            <consortium name="The Broad Institute Genome Sequencing Center for Infectious Disease"/>
            <person name="Wu L."/>
            <person name="Ma J."/>
        </authorList>
    </citation>
    <scope>NUCLEOTIDE SEQUENCE [LARGE SCALE GENOMIC DNA]</scope>
    <source>
        <strain evidence="2">JCM 18424</strain>
    </source>
</reference>
<evidence type="ECO:0000313" key="1">
    <source>
        <dbReference type="EMBL" id="GAA5102861.1"/>
    </source>
</evidence>
<proteinExistence type="predicted"/>
<comment type="caution">
    <text evidence="1">The sequence shown here is derived from an EMBL/GenBank/DDBJ whole genome shotgun (WGS) entry which is preliminary data.</text>
</comment>
<sequence>MLISLKQLVGTKIITNEDDLLDLADQIWSLGDMSEIVSQVDHKALDAFIMMNVIGNWKGDGWGGVLENSEFLPFIEHALRTFKFDVMADHWYQLLSLFPINPCDAEVQKNFYDHQNFLINPRFTIKNETLKLIDPEIRKTLSEKYQELLVLLDDEADKYWMYNASNQAGWGVVIDYIQKYSI</sequence>
<dbReference type="EMBL" id="BAABKE010000008">
    <property type="protein sequence ID" value="GAA5102861.1"/>
    <property type="molecule type" value="Genomic_DNA"/>
</dbReference>
<organism evidence="1 2">
    <name type="scientific">Wohlfahrtiimonas larvae</name>
    <dbReference type="NCBI Taxonomy" id="1157986"/>
    <lineage>
        <taxon>Bacteria</taxon>
        <taxon>Pseudomonadati</taxon>
        <taxon>Pseudomonadota</taxon>
        <taxon>Gammaproteobacteria</taxon>
        <taxon>Cardiobacteriales</taxon>
        <taxon>Ignatzschineriaceae</taxon>
        <taxon>Wohlfahrtiimonas</taxon>
    </lineage>
</organism>
<evidence type="ECO:0000313" key="2">
    <source>
        <dbReference type="Proteomes" id="UP001500631"/>
    </source>
</evidence>
<evidence type="ECO:0008006" key="3">
    <source>
        <dbReference type="Google" id="ProtNLM"/>
    </source>
</evidence>
<protein>
    <recommendedName>
        <fullName evidence="3">DUF4375 domain-containing protein</fullName>
    </recommendedName>
</protein>
<dbReference type="RefSeq" id="WP_077926386.1">
    <property type="nucleotide sequence ID" value="NZ_BAABKE010000008.1"/>
</dbReference>
<name>A0ABP9MVH1_9GAMM</name>
<keyword evidence="2" id="KW-1185">Reference proteome</keyword>
<dbReference type="Proteomes" id="UP001500631">
    <property type="component" value="Unassembled WGS sequence"/>
</dbReference>
<accession>A0ABP9MVH1</accession>
<gene>
    <name evidence="1" type="ORF">GCM10023338_20630</name>
</gene>